<keyword evidence="3 7" id="KW-0819">tRNA processing</keyword>
<evidence type="ECO:0000256" key="6">
    <source>
        <dbReference type="ARBA" id="ARBA00048117"/>
    </source>
</evidence>
<dbReference type="InterPro" id="IPR017860">
    <property type="entry name" value="Peptidase_M22_CS"/>
</dbReference>
<accession>A0A550CY78</accession>
<dbReference type="PROSITE" id="PS01016">
    <property type="entry name" value="GLYCOPROTEASE"/>
    <property type="match status" value="1"/>
</dbReference>
<protein>
    <recommendedName>
        <fullName evidence="1">N(6)-L-threonylcarbamoyladenine synthase</fullName>
        <ecNumber evidence="1">2.3.1.234</ecNumber>
    </recommendedName>
</protein>
<keyword evidence="11" id="KW-1185">Reference proteome</keyword>
<dbReference type="GO" id="GO:0046872">
    <property type="term" value="F:metal ion binding"/>
    <property type="evidence" value="ECO:0007669"/>
    <property type="project" value="UniProtKB-KW"/>
</dbReference>
<dbReference type="PANTHER" id="PTHR11735">
    <property type="entry name" value="TRNA N6-ADENOSINE THREONYLCARBAMOYLTRANSFERASE"/>
    <property type="match status" value="1"/>
</dbReference>
<dbReference type="PANTHER" id="PTHR11735:SF6">
    <property type="entry name" value="TRNA N6-ADENOSINE THREONYLCARBAMOYLTRANSFERASE, MITOCHONDRIAL"/>
    <property type="match status" value="1"/>
</dbReference>
<evidence type="ECO:0000256" key="7">
    <source>
        <dbReference type="HAMAP-Rule" id="MF_03179"/>
    </source>
</evidence>
<dbReference type="Pfam" id="PF00814">
    <property type="entry name" value="TsaD"/>
    <property type="match status" value="1"/>
</dbReference>
<evidence type="ECO:0000256" key="8">
    <source>
        <dbReference type="SAM" id="MobiDB-lite"/>
    </source>
</evidence>
<feature type="domain" description="Gcp-like" evidence="9">
    <location>
        <begin position="45"/>
        <end position="347"/>
    </location>
</feature>
<evidence type="ECO:0000256" key="4">
    <source>
        <dbReference type="ARBA" id="ARBA00022723"/>
    </source>
</evidence>
<dbReference type="GO" id="GO:0006508">
    <property type="term" value="P:proteolysis"/>
    <property type="evidence" value="ECO:0007669"/>
    <property type="project" value="UniProtKB-KW"/>
</dbReference>
<sequence length="402" mass="42933">MFPRALPCRRNFFAYSSRTQRRALKILALESSADDTCAAILSDDQVLSNVVIKQHSINAQYGGIYPYAAIEAHQSNMPIAIRTAISEAGIGLAEIDGVAFTRGPGIGGCLGVCTNAGKAIAAALDKPIVGVHHMQAHALTALFTSPTDAPIRFPFLTLLISGGHTMIVLATSHTSFRILANSNDSSIGRVFDKVARNLELGVGDAGLGAALEAFCLAGPPPTHVSAITPKFSRCMPGRLGFSYGGLHSQVDKYLADQGGVQNLDIDHRRAVARAFQEAAAAQLTEKLGLALDWCSHRGVVVRDIVASGGVASNSYIRTKMREALDPSINLSFPPPSLCTDNAVMIGWASLHRFQAKDHDAYTINPRSKWSIEELPDIQERSGTAEESITVTELGQPRPPPSL</sequence>
<evidence type="ECO:0000256" key="1">
    <source>
        <dbReference type="ARBA" id="ARBA00012156"/>
    </source>
</evidence>
<reference evidence="10 11" key="1">
    <citation type="journal article" date="2019" name="New Phytol.">
        <title>Comparative genomics reveals unique wood-decay strategies and fruiting body development in the Schizophyllaceae.</title>
        <authorList>
            <person name="Almasi E."/>
            <person name="Sahu N."/>
            <person name="Krizsan K."/>
            <person name="Balint B."/>
            <person name="Kovacs G.M."/>
            <person name="Kiss B."/>
            <person name="Cseklye J."/>
            <person name="Drula E."/>
            <person name="Henrissat B."/>
            <person name="Nagy I."/>
            <person name="Chovatia M."/>
            <person name="Adam C."/>
            <person name="LaButti K."/>
            <person name="Lipzen A."/>
            <person name="Riley R."/>
            <person name="Grigoriev I.V."/>
            <person name="Nagy L.G."/>
        </authorList>
    </citation>
    <scope>NUCLEOTIDE SEQUENCE [LARGE SCALE GENOMIC DNA]</scope>
    <source>
        <strain evidence="10 11">NL-1724</strain>
    </source>
</reference>
<dbReference type="EMBL" id="VDMD01000001">
    <property type="protein sequence ID" value="TRM69762.1"/>
    <property type="molecule type" value="Genomic_DNA"/>
</dbReference>
<dbReference type="InterPro" id="IPR000905">
    <property type="entry name" value="Gcp-like_dom"/>
</dbReference>
<dbReference type="STRING" id="97359.A0A550CY78"/>
<feature type="region of interest" description="Disordered" evidence="8">
    <location>
        <begin position="377"/>
        <end position="402"/>
    </location>
</feature>
<dbReference type="AlphaFoldDB" id="A0A550CY78"/>
<dbReference type="HAMAP" id="MF_01445">
    <property type="entry name" value="TsaD"/>
    <property type="match status" value="1"/>
</dbReference>
<proteinExistence type="inferred from homology"/>
<comment type="similarity">
    <text evidence="7">Belongs to the KAE1 / TsaD family.</text>
</comment>
<dbReference type="SUPFAM" id="SSF53067">
    <property type="entry name" value="Actin-like ATPase domain"/>
    <property type="match status" value="1"/>
</dbReference>
<keyword evidence="2 7" id="KW-0808">Transferase</keyword>
<dbReference type="Gene3D" id="3.30.420.40">
    <property type="match status" value="2"/>
</dbReference>
<name>A0A550CY78_9AGAR</name>
<dbReference type="CDD" id="cd24134">
    <property type="entry name" value="ASKHA_NBD_OSGEPL1_QRI7_euk"/>
    <property type="match status" value="1"/>
</dbReference>
<comment type="subunit">
    <text evidence="7">Homodimer.</text>
</comment>
<dbReference type="EC" id="2.3.1.234" evidence="1"/>
<dbReference type="GO" id="GO:0005739">
    <property type="term" value="C:mitochondrion"/>
    <property type="evidence" value="ECO:0007669"/>
    <property type="project" value="UniProtKB-SubCell"/>
</dbReference>
<comment type="function">
    <text evidence="7">Required for the formation of a threonylcarbamoyl group on adenosine at position 37 (t(6)A37) in mitochondrial tRNAs that read codons beginning with adenine. Probably involved in the transfer of the threonylcarbamoyl moiety of threonylcarbamoyl-AMP (TC-AMP) to the N6 group of A37. Involved in mitochondrial genome maintenance.</text>
</comment>
<keyword evidence="10" id="KW-0645">Protease</keyword>
<evidence type="ECO:0000313" key="11">
    <source>
        <dbReference type="Proteomes" id="UP000320762"/>
    </source>
</evidence>
<keyword evidence="4 7" id="KW-0479">Metal-binding</keyword>
<evidence type="ECO:0000256" key="2">
    <source>
        <dbReference type="ARBA" id="ARBA00022679"/>
    </source>
</evidence>
<dbReference type="Proteomes" id="UP000320762">
    <property type="component" value="Unassembled WGS sequence"/>
</dbReference>
<comment type="caution">
    <text evidence="10">The sequence shown here is derived from an EMBL/GenBank/DDBJ whole genome shotgun (WGS) entry which is preliminary data.</text>
</comment>
<keyword evidence="5 7" id="KW-0012">Acyltransferase</keyword>
<dbReference type="GO" id="GO:0061711">
    <property type="term" value="F:tRNA N(6)-L-threonylcarbamoyladenine synthase activity"/>
    <property type="evidence" value="ECO:0007669"/>
    <property type="project" value="UniProtKB-EC"/>
</dbReference>
<keyword evidence="7" id="KW-0496">Mitochondrion</keyword>
<evidence type="ECO:0000256" key="5">
    <source>
        <dbReference type="ARBA" id="ARBA00023315"/>
    </source>
</evidence>
<dbReference type="InterPro" id="IPR043129">
    <property type="entry name" value="ATPase_NBD"/>
</dbReference>
<dbReference type="GO" id="GO:0008233">
    <property type="term" value="F:peptidase activity"/>
    <property type="evidence" value="ECO:0007669"/>
    <property type="project" value="UniProtKB-KW"/>
</dbReference>
<dbReference type="PRINTS" id="PR00789">
    <property type="entry name" value="OSIALOPTASE"/>
</dbReference>
<evidence type="ECO:0000259" key="9">
    <source>
        <dbReference type="Pfam" id="PF00814"/>
    </source>
</evidence>
<dbReference type="GO" id="GO:0072670">
    <property type="term" value="P:mitochondrial tRNA threonylcarbamoyladenosine modification"/>
    <property type="evidence" value="ECO:0007669"/>
    <property type="project" value="TreeGrafter"/>
</dbReference>
<organism evidence="10 11">
    <name type="scientific">Schizophyllum amplum</name>
    <dbReference type="NCBI Taxonomy" id="97359"/>
    <lineage>
        <taxon>Eukaryota</taxon>
        <taxon>Fungi</taxon>
        <taxon>Dikarya</taxon>
        <taxon>Basidiomycota</taxon>
        <taxon>Agaricomycotina</taxon>
        <taxon>Agaricomycetes</taxon>
        <taxon>Agaricomycetidae</taxon>
        <taxon>Agaricales</taxon>
        <taxon>Schizophyllaceae</taxon>
        <taxon>Schizophyllum</taxon>
    </lineage>
</organism>
<dbReference type="InterPro" id="IPR017861">
    <property type="entry name" value="KAE1/TsaD"/>
</dbReference>
<evidence type="ECO:0000256" key="3">
    <source>
        <dbReference type="ARBA" id="ARBA00022694"/>
    </source>
</evidence>
<gene>
    <name evidence="10" type="ORF">BD626DRAFT_563486</name>
</gene>
<dbReference type="OrthoDB" id="10259622at2759"/>
<evidence type="ECO:0000313" key="10">
    <source>
        <dbReference type="EMBL" id="TRM69762.1"/>
    </source>
</evidence>
<comment type="cofactor">
    <cofactor evidence="7">
        <name>a divalent metal cation</name>
        <dbReference type="ChEBI" id="CHEBI:60240"/>
    </cofactor>
    <text evidence="7">Binds 1 divalent metal cation per subunit.</text>
</comment>
<dbReference type="NCBIfam" id="TIGR00329">
    <property type="entry name" value="gcp_kae1"/>
    <property type="match status" value="1"/>
</dbReference>
<comment type="subcellular location">
    <subcellularLocation>
        <location evidence="7">Mitochondrion</location>
    </subcellularLocation>
</comment>
<keyword evidence="10" id="KW-0378">Hydrolase</keyword>
<dbReference type="InterPro" id="IPR022450">
    <property type="entry name" value="TsaD"/>
</dbReference>
<comment type="catalytic activity">
    <reaction evidence="6 7">
        <text>L-threonylcarbamoyladenylate + adenosine(37) in tRNA = N(6)-L-threonylcarbamoyladenosine(37) in tRNA + AMP + H(+)</text>
        <dbReference type="Rhea" id="RHEA:37059"/>
        <dbReference type="Rhea" id="RHEA-COMP:10162"/>
        <dbReference type="Rhea" id="RHEA-COMP:10163"/>
        <dbReference type="ChEBI" id="CHEBI:15378"/>
        <dbReference type="ChEBI" id="CHEBI:73682"/>
        <dbReference type="ChEBI" id="CHEBI:74411"/>
        <dbReference type="ChEBI" id="CHEBI:74418"/>
        <dbReference type="ChEBI" id="CHEBI:456215"/>
        <dbReference type="EC" id="2.3.1.234"/>
    </reaction>
</comment>